<name>A0A1H8LTY5_9BRAD</name>
<keyword evidence="2" id="KW-1185">Reference proteome</keyword>
<dbReference type="EMBL" id="FODT01000001">
    <property type="protein sequence ID" value="SEO08607.1"/>
    <property type="molecule type" value="Genomic_DNA"/>
</dbReference>
<sequence>MPSVEYKFQVDRDFADRLEKASKTAKIPVEELIIECLGQHLDFATRHRLLFERIEIVDQALVELAEFIGEATAESGQVDLSHLCKYASVKP</sequence>
<evidence type="ECO:0000313" key="2">
    <source>
        <dbReference type="Proteomes" id="UP000199615"/>
    </source>
</evidence>
<gene>
    <name evidence="1" type="ORF">SAMN05444123_101223</name>
</gene>
<evidence type="ECO:0000313" key="1">
    <source>
        <dbReference type="EMBL" id="SEO08607.1"/>
    </source>
</evidence>
<dbReference type="AlphaFoldDB" id="A0A1H8LTY5"/>
<protein>
    <submittedName>
        <fullName evidence="1">Uncharacterized protein</fullName>
    </submittedName>
</protein>
<proteinExistence type="predicted"/>
<reference evidence="2" key="1">
    <citation type="submission" date="2016-10" db="EMBL/GenBank/DDBJ databases">
        <authorList>
            <person name="Varghese N."/>
            <person name="Submissions S."/>
        </authorList>
    </citation>
    <scope>NUCLEOTIDE SEQUENCE [LARGE SCALE GENOMIC DNA]</scope>
    <source>
        <strain evidence="2">DSM 123</strain>
    </source>
</reference>
<dbReference type="Proteomes" id="UP000199615">
    <property type="component" value="Unassembled WGS sequence"/>
</dbReference>
<organism evidence="1 2">
    <name type="scientific">Rhodopseudomonas pseudopalustris</name>
    <dbReference type="NCBI Taxonomy" id="1513892"/>
    <lineage>
        <taxon>Bacteria</taxon>
        <taxon>Pseudomonadati</taxon>
        <taxon>Pseudomonadota</taxon>
        <taxon>Alphaproteobacteria</taxon>
        <taxon>Hyphomicrobiales</taxon>
        <taxon>Nitrobacteraceae</taxon>
        <taxon>Rhodopseudomonas</taxon>
    </lineage>
</organism>
<accession>A0A1H8LTY5</accession>